<comment type="function">
    <text evidence="4">Protein with pleiotropic attributes mediated in a cell-compartment- and tissue-specific manner, which include the plasma membrane-associated cell signaling functions, mitochondrial chaperone, and transcriptional co-regulator of transcription factors in the nucleus. Plays a role in adipose tissue and glucose homeostasis in a sex-specific manner. Contributes to pulmonary vascular remodeling by accelerating proliferation of pulmonary arterial smooth muscle cells.</text>
</comment>
<dbReference type="Pfam" id="PF01145">
    <property type="entry name" value="Band_7"/>
    <property type="match status" value="1"/>
</dbReference>
<dbReference type="STRING" id="9545.ENSMNEP00000014571"/>
<dbReference type="AlphaFoldDB" id="A0A2K6BT31"/>
<evidence type="ECO:0000313" key="8">
    <source>
        <dbReference type="Ensembl" id="ENSMNEP00000014571.1"/>
    </source>
</evidence>
<dbReference type="GO" id="GO:0005743">
    <property type="term" value="C:mitochondrial inner membrane"/>
    <property type="evidence" value="ECO:0007669"/>
    <property type="project" value="UniProtKB-SubCell"/>
</dbReference>
<evidence type="ECO:0000256" key="5">
    <source>
        <dbReference type="ARBA" id="ARBA00046138"/>
    </source>
</evidence>
<keyword evidence="2" id="KW-0237">DNA synthesis</keyword>
<keyword evidence="6" id="KW-0472">Membrane</keyword>
<reference evidence="8" key="1">
    <citation type="submission" date="2025-08" db="UniProtKB">
        <authorList>
            <consortium name="Ensembl"/>
        </authorList>
    </citation>
    <scope>IDENTIFICATION</scope>
</reference>
<evidence type="ECO:0000259" key="7">
    <source>
        <dbReference type="SMART" id="SM00244"/>
    </source>
</evidence>
<comment type="function">
    <text evidence="3">In the nucleus, acts as a transcription coregulator, enhances promoter binding by TP53, a transcription factor it activates, but reduces the promoter binding by E2F1, a transcription factor it represses. Interacts with STAT3 to affect IL17 secretion in T-helper Th17 cells.</text>
</comment>
<comment type="similarity">
    <text evidence="1 6">Belongs to the prohibitin family.</text>
</comment>
<comment type="subcellular location">
    <subcellularLocation>
        <location evidence="6">Mitochondrion inner membrane</location>
    </subcellularLocation>
</comment>
<keyword evidence="6" id="KW-0999">Mitochondrion inner membrane</keyword>
<evidence type="ECO:0000256" key="1">
    <source>
        <dbReference type="ARBA" id="ARBA00009658"/>
    </source>
</evidence>
<evidence type="ECO:0000256" key="6">
    <source>
        <dbReference type="RuleBase" id="RU366048"/>
    </source>
</evidence>
<dbReference type="PANTHER" id="PTHR23222:SF0">
    <property type="entry name" value="PROHIBITIN 1"/>
    <property type="match status" value="1"/>
</dbReference>
<dbReference type="Proteomes" id="UP000233120">
    <property type="component" value="Unassembled WGS sequence"/>
</dbReference>
<protein>
    <recommendedName>
        <fullName evidence="6">Prohibitin</fullName>
    </recommendedName>
</protein>
<evidence type="ECO:0000256" key="2">
    <source>
        <dbReference type="ARBA" id="ARBA00022634"/>
    </source>
</evidence>
<dbReference type="PRINTS" id="PR00679">
    <property type="entry name" value="PROHIBITIN"/>
</dbReference>
<dbReference type="GO" id="GO:0071897">
    <property type="term" value="P:DNA biosynthetic process"/>
    <property type="evidence" value="ECO:0007669"/>
    <property type="project" value="UniProtKB-KW"/>
</dbReference>
<reference evidence="8" key="2">
    <citation type="submission" date="2025-09" db="UniProtKB">
        <authorList>
            <consortium name="Ensembl"/>
        </authorList>
    </citation>
    <scope>IDENTIFICATION</scope>
</reference>
<name>A0A2K6BT31_MACNE</name>
<evidence type="ECO:0000313" key="9">
    <source>
        <dbReference type="Proteomes" id="UP000233120"/>
    </source>
</evidence>
<organism evidence="8 9">
    <name type="scientific">Macaca nemestrina</name>
    <name type="common">Pig-tailed macaque</name>
    <dbReference type="NCBI Taxonomy" id="9545"/>
    <lineage>
        <taxon>Eukaryota</taxon>
        <taxon>Metazoa</taxon>
        <taxon>Chordata</taxon>
        <taxon>Craniata</taxon>
        <taxon>Vertebrata</taxon>
        <taxon>Euteleostomi</taxon>
        <taxon>Mammalia</taxon>
        <taxon>Eutheria</taxon>
        <taxon>Euarchontoglires</taxon>
        <taxon>Primates</taxon>
        <taxon>Haplorrhini</taxon>
        <taxon>Catarrhini</taxon>
        <taxon>Cercopithecidae</taxon>
        <taxon>Cercopithecinae</taxon>
        <taxon>Macaca</taxon>
    </lineage>
</organism>
<dbReference type="Ensembl" id="ENSMNET00000038775.1">
    <property type="protein sequence ID" value="ENSMNEP00000014571.1"/>
    <property type="gene ID" value="ENSMNEG00000031442.1"/>
</dbReference>
<comment type="function">
    <text evidence="5">In the plasma membrane, cooperates with CD86 to mediate CD86-signaling in B lymphocytes that regulates the level of IgG1 produced through the activation of distal signaling intermediates. Upon CD40 engagement, required to activate NF-kappa-B signaling pathway via phospholipase C and protein kinase C activation.</text>
</comment>
<dbReference type="InterPro" id="IPR001107">
    <property type="entry name" value="Band_7"/>
</dbReference>
<evidence type="ECO:0000256" key="3">
    <source>
        <dbReference type="ARBA" id="ARBA00045600"/>
    </source>
</evidence>
<feature type="domain" description="Band 7" evidence="7">
    <location>
        <begin position="5"/>
        <end position="170"/>
    </location>
</feature>
<dbReference type="SUPFAM" id="SSF117892">
    <property type="entry name" value="Band 7/SPFH domain"/>
    <property type="match status" value="1"/>
</dbReference>
<keyword evidence="6" id="KW-0496">Mitochondrion</keyword>
<accession>A0A2K6BT31</accession>
<dbReference type="InterPro" id="IPR000163">
    <property type="entry name" value="Prohibitin"/>
</dbReference>
<dbReference type="Gene3D" id="3.30.479.30">
    <property type="entry name" value="Band 7 domain"/>
    <property type="match status" value="1"/>
</dbReference>
<dbReference type="SMART" id="SM00244">
    <property type="entry name" value="PHB"/>
    <property type="match status" value="1"/>
</dbReference>
<dbReference type="CDD" id="cd03401">
    <property type="entry name" value="SPFH_prohibitin"/>
    <property type="match status" value="1"/>
</dbReference>
<dbReference type="InterPro" id="IPR036013">
    <property type="entry name" value="Band_7/SPFH_dom_sf"/>
</dbReference>
<sequence length="318" mass="35232">IAAKMFESIDKFGLALAVEGAVVFDRFRGVGKGTHFLTPWLQKPVIFDCRSQPRNVPVITGSKDLQNVNITLSIIFRPVASQLPRILTRIGEDHDERVLPSITTEILKSVVARFGGGELISQRELISRQLSDDLTERAASFGLILDDGEAKRMAQQEAERARFVVEKAEQQKKAAITPAESDCKAVERITNSLATAGDALIELRKLETAEDIAYQFSHSQNITYLPAGQSVPCSCPNEGPPCLHSVGQLGHSPDDSMIFFFFFFETESHSVPQAGVQWCDLGSLQPPPPGFKRFSCLRLLSSWDYRPAPPHPANFLYF</sequence>
<keyword evidence="9" id="KW-1185">Reference proteome</keyword>
<dbReference type="GeneTree" id="ENSGT00950000183070"/>
<evidence type="ECO:0000256" key="4">
    <source>
        <dbReference type="ARBA" id="ARBA00046022"/>
    </source>
</evidence>
<dbReference type="PANTHER" id="PTHR23222">
    <property type="entry name" value="PROHIBITIN"/>
    <property type="match status" value="1"/>
</dbReference>
<proteinExistence type="inferred from homology"/>
<dbReference type="GO" id="GO:0007005">
    <property type="term" value="P:mitochondrion organization"/>
    <property type="evidence" value="ECO:0007669"/>
    <property type="project" value="TreeGrafter"/>
</dbReference>